<protein>
    <submittedName>
        <fullName evidence="1">Acyl carrier protein</fullName>
    </submittedName>
</protein>
<dbReference type="Gene3D" id="1.10.1200.10">
    <property type="entry name" value="ACP-like"/>
    <property type="match status" value="1"/>
</dbReference>
<organism evidence="1 2">
    <name type="scientific">Streptomyces albus</name>
    <dbReference type="NCBI Taxonomy" id="1888"/>
    <lineage>
        <taxon>Bacteria</taxon>
        <taxon>Bacillati</taxon>
        <taxon>Actinomycetota</taxon>
        <taxon>Actinomycetes</taxon>
        <taxon>Kitasatosporales</taxon>
        <taxon>Streptomycetaceae</taxon>
        <taxon>Streptomyces</taxon>
    </lineage>
</organism>
<dbReference type="GeneID" id="75185810"/>
<accession>A0A6C1CA61</accession>
<proteinExistence type="predicted"/>
<evidence type="ECO:0000313" key="1">
    <source>
        <dbReference type="EMBL" id="TGG79688.1"/>
    </source>
</evidence>
<dbReference type="InterPro" id="IPR009081">
    <property type="entry name" value="PP-bd_ACP"/>
</dbReference>
<evidence type="ECO:0000313" key="2">
    <source>
        <dbReference type="Proteomes" id="UP000298111"/>
    </source>
</evidence>
<dbReference type="RefSeq" id="WP_106963953.1">
    <property type="nucleotide sequence ID" value="NZ_CP103060.1"/>
</dbReference>
<gene>
    <name evidence="1" type="ORF">D8771_23415</name>
</gene>
<dbReference type="SUPFAM" id="SSF47336">
    <property type="entry name" value="ACP-like"/>
    <property type="match status" value="1"/>
</dbReference>
<dbReference type="AlphaFoldDB" id="A0A6C1CA61"/>
<comment type="caution">
    <text evidence="1">The sequence shown here is derived from an EMBL/GenBank/DDBJ whole genome shotgun (WGS) entry which is preliminary data.</text>
</comment>
<dbReference type="Pfam" id="PF00550">
    <property type="entry name" value="PP-binding"/>
    <property type="match status" value="1"/>
</dbReference>
<dbReference type="Proteomes" id="UP000298111">
    <property type="component" value="Unassembled WGS sequence"/>
</dbReference>
<reference evidence="1 2" key="1">
    <citation type="submission" date="2018-10" db="EMBL/GenBank/DDBJ databases">
        <title>Isolation of pseudouridimycin from Streptomyces albus DSM 40763.</title>
        <authorList>
            <person name="Rosenqvist P."/>
            <person name="Metsae-Ketelae M."/>
            <person name="Virta P."/>
        </authorList>
    </citation>
    <scope>NUCLEOTIDE SEQUENCE [LARGE SCALE GENOMIC DNA]</scope>
    <source>
        <strain evidence="1 2">DSM 40763</strain>
    </source>
</reference>
<sequence length="81" mass="8914">MQELQDILTGLGFEPELLSPDRRLRAELALSSAETTELGLELERRFGARIDLWDAHDYTLAELAAAVDEGSRTPTGDGGER</sequence>
<dbReference type="InterPro" id="IPR036736">
    <property type="entry name" value="ACP-like_sf"/>
</dbReference>
<dbReference type="EMBL" id="RCIY01000076">
    <property type="protein sequence ID" value="TGG79688.1"/>
    <property type="molecule type" value="Genomic_DNA"/>
</dbReference>
<name>A0A6C1CA61_9ACTN</name>